<gene>
    <name evidence="2" type="ORF">Sste5346_008490</name>
</gene>
<reference evidence="2 3" key="1">
    <citation type="journal article" date="2024" name="IMA Fungus">
        <title>IMA Genome - F19 : A genome assembly and annotation guide to empower mycologists, including annotated draft genome sequences of Ceratocystis pirilliformis, Diaporthe australafricana, Fusarium ophioides, Paecilomyces lecythidis, and Sporothrix stenoceras.</title>
        <authorList>
            <person name="Aylward J."/>
            <person name="Wilson A.M."/>
            <person name="Visagie C.M."/>
            <person name="Spraker J."/>
            <person name="Barnes I."/>
            <person name="Buitendag C."/>
            <person name="Ceriani C."/>
            <person name="Del Mar Angel L."/>
            <person name="du Plessis D."/>
            <person name="Fuchs T."/>
            <person name="Gasser K."/>
            <person name="Kramer D."/>
            <person name="Li W."/>
            <person name="Munsamy K."/>
            <person name="Piso A."/>
            <person name="Price J.L."/>
            <person name="Sonnekus B."/>
            <person name="Thomas C."/>
            <person name="van der Nest A."/>
            <person name="van Dijk A."/>
            <person name="van Heerden A."/>
            <person name="van Vuuren N."/>
            <person name="Yilmaz N."/>
            <person name="Duong T.A."/>
            <person name="van der Merwe N.A."/>
            <person name="Wingfield M.J."/>
            <person name="Wingfield B.D."/>
        </authorList>
    </citation>
    <scope>NUCLEOTIDE SEQUENCE [LARGE SCALE GENOMIC DNA]</scope>
    <source>
        <strain evidence="2 3">CMW 5346</strain>
    </source>
</reference>
<dbReference type="Proteomes" id="UP001583186">
    <property type="component" value="Unassembled WGS sequence"/>
</dbReference>
<feature type="region of interest" description="Disordered" evidence="1">
    <location>
        <begin position="152"/>
        <end position="171"/>
    </location>
</feature>
<evidence type="ECO:0000313" key="3">
    <source>
        <dbReference type="Proteomes" id="UP001583186"/>
    </source>
</evidence>
<dbReference type="EMBL" id="JAWCUI010000066">
    <property type="protein sequence ID" value="KAL1890054.1"/>
    <property type="molecule type" value="Genomic_DNA"/>
</dbReference>
<feature type="region of interest" description="Disordered" evidence="1">
    <location>
        <begin position="98"/>
        <end position="123"/>
    </location>
</feature>
<comment type="caution">
    <text evidence="2">The sequence shown here is derived from an EMBL/GenBank/DDBJ whole genome shotgun (WGS) entry which is preliminary data.</text>
</comment>
<protein>
    <submittedName>
        <fullName evidence="2">Uncharacterized protein</fullName>
    </submittedName>
</protein>
<feature type="compositionally biased region" description="Low complexity" evidence="1">
    <location>
        <begin position="100"/>
        <end position="115"/>
    </location>
</feature>
<evidence type="ECO:0000313" key="2">
    <source>
        <dbReference type="EMBL" id="KAL1890054.1"/>
    </source>
</evidence>
<sequence length="496" mass="56351">MLCQEHQLSSSPVSDPIIHTPDTDWAFDTFEVSEPSIWDDVRSRQNRTPDNFDYEVRLPSIKPKRVGIFSRKELKDKAPEIKPLFREAHEKILALAQDNTSATTASQPSSSSQTQESDHGPSRELPVQWDLFTQTPHGQPAESWTEFNSSAPIAPAQHHDPRATSHQVPLTMPTSIPYPRFKFRRGPANHRCTRTRHAGNFGCADMRVRVIHDASHHSGLHYFPGRFQGVIDLQVCDLAMANTMPGWDALLDRQLYPNEPINIRVNSDLDTVKYAAKWLLDQIHYPTTEASIEYLDMQTLSSAVELADRFGGAGPRIDDCIRWALLNAEVSSLEDTLFGLHVSTLASNADLLHMFRDFLALNFTGEDIAASVHMLGTVAPYLPYVLSDAICSLYDIRRNIIHEILQSVERALDDTWKRPIDVTRFHFLCALKYRFMSPASLENDTFDLCGLMLYMHEIILVKNLPYNELFDEFKCAFVDQGVLSNFTPFAPPQQYY</sequence>
<accession>A0ABR3YQ41</accession>
<organism evidence="2 3">
    <name type="scientific">Sporothrix stenoceras</name>
    <dbReference type="NCBI Taxonomy" id="5173"/>
    <lineage>
        <taxon>Eukaryota</taxon>
        <taxon>Fungi</taxon>
        <taxon>Dikarya</taxon>
        <taxon>Ascomycota</taxon>
        <taxon>Pezizomycotina</taxon>
        <taxon>Sordariomycetes</taxon>
        <taxon>Sordariomycetidae</taxon>
        <taxon>Ophiostomatales</taxon>
        <taxon>Ophiostomataceae</taxon>
        <taxon>Sporothrix</taxon>
    </lineage>
</organism>
<evidence type="ECO:0000256" key="1">
    <source>
        <dbReference type="SAM" id="MobiDB-lite"/>
    </source>
</evidence>
<proteinExistence type="predicted"/>
<name>A0ABR3YQ41_9PEZI</name>
<keyword evidence="3" id="KW-1185">Reference proteome</keyword>